<dbReference type="RefSeq" id="WP_010077411.1">
    <property type="nucleotide sequence ID" value="NC_014393.1"/>
</dbReference>
<evidence type="ECO:0000313" key="1">
    <source>
        <dbReference type="EMBL" id="ADL51379.1"/>
    </source>
</evidence>
<sequence length="102" mass="11980">MTTYKDLGEKYIFIKLGSKERLENLQKTGRLYMKNLKYFINLEKETGEKGRGDEQEASQLIIKKHELFINGEEVEIGPPPGIIRDEKYLNSPIFCLMHRNIF</sequence>
<keyword evidence="2" id="KW-1185">Reference proteome</keyword>
<dbReference type="EMBL" id="CP002160">
    <property type="protein sequence ID" value="ADL51379.1"/>
    <property type="molecule type" value="Genomic_DNA"/>
</dbReference>
<protein>
    <submittedName>
        <fullName evidence="1">Uncharacterized protein</fullName>
    </submittedName>
</protein>
<dbReference type="HOGENOM" id="CLU_2272459_0_0_9"/>
<accession>D9SX18</accession>
<name>D9SX18_CLOC7</name>
<proteinExistence type="predicted"/>
<dbReference type="KEGG" id="ccb:Clocel_1633"/>
<organism evidence="1 2">
    <name type="scientific">Clostridium cellulovorans (strain ATCC 35296 / DSM 3052 / OCM 3 / 743B)</name>
    <dbReference type="NCBI Taxonomy" id="573061"/>
    <lineage>
        <taxon>Bacteria</taxon>
        <taxon>Bacillati</taxon>
        <taxon>Bacillota</taxon>
        <taxon>Clostridia</taxon>
        <taxon>Eubacteriales</taxon>
        <taxon>Clostridiaceae</taxon>
        <taxon>Clostridium</taxon>
    </lineage>
</organism>
<reference evidence="1 2" key="1">
    <citation type="submission" date="2010-08" db="EMBL/GenBank/DDBJ databases">
        <title>Complete sequence of Clostridium cellulovorans 743B.</title>
        <authorList>
            <consortium name="US DOE Joint Genome Institute"/>
            <person name="Lucas S."/>
            <person name="Copeland A."/>
            <person name="Lapidus A."/>
            <person name="Cheng J.-F."/>
            <person name="Bruce D."/>
            <person name="Goodwin L."/>
            <person name="Pitluck S."/>
            <person name="Chertkov O."/>
            <person name="Detter J.C."/>
            <person name="Han C."/>
            <person name="Tapia R."/>
            <person name="Land M."/>
            <person name="Hauser L."/>
            <person name="Chang Y.-J."/>
            <person name="Jeffries C."/>
            <person name="Kyrpides N."/>
            <person name="Ivanova N."/>
            <person name="Mikhailova N."/>
            <person name="Hemme C.L."/>
            <person name="Woyke T."/>
        </authorList>
    </citation>
    <scope>NUCLEOTIDE SEQUENCE [LARGE SCALE GENOMIC DNA]</scope>
    <source>
        <strain evidence="2">ATCC 35296 / DSM 3052 / OCM 3 / 743B</strain>
    </source>
</reference>
<evidence type="ECO:0000313" key="2">
    <source>
        <dbReference type="Proteomes" id="UP000002730"/>
    </source>
</evidence>
<dbReference type="Proteomes" id="UP000002730">
    <property type="component" value="Chromosome"/>
</dbReference>
<dbReference type="OrthoDB" id="2079767at2"/>
<dbReference type="AlphaFoldDB" id="D9SX18"/>
<gene>
    <name evidence="1" type="ordered locus">Clocel_1633</name>
</gene>